<accession>A0A1F6V5E8</accession>
<evidence type="ECO:0000313" key="1">
    <source>
        <dbReference type="EMBL" id="OGI64739.1"/>
    </source>
</evidence>
<dbReference type="AlphaFoldDB" id="A0A1F6V5E8"/>
<sequence>MSPHSLYLQTPKIQQLIASQPNCLIHIQNIETLLANPCDREDNTFFYRNLLLTPQPVIDTLKTIYTTAGYRVREQKSDDFAAYPFHQLELRK</sequence>
<organism evidence="1 2">
    <name type="scientific">Candidatus Nomurabacteria bacterium RIFCSPHIGHO2_01_FULL_39_10</name>
    <dbReference type="NCBI Taxonomy" id="1801733"/>
    <lineage>
        <taxon>Bacteria</taxon>
        <taxon>Candidatus Nomuraibacteriota</taxon>
    </lineage>
</organism>
<gene>
    <name evidence="1" type="ORF">A2642_02830</name>
</gene>
<comment type="caution">
    <text evidence="1">The sequence shown here is derived from an EMBL/GenBank/DDBJ whole genome shotgun (WGS) entry which is preliminary data.</text>
</comment>
<evidence type="ECO:0000313" key="2">
    <source>
        <dbReference type="Proteomes" id="UP000178700"/>
    </source>
</evidence>
<name>A0A1F6V5E8_9BACT</name>
<protein>
    <submittedName>
        <fullName evidence="1">Uncharacterized protein</fullName>
    </submittedName>
</protein>
<proteinExistence type="predicted"/>
<dbReference type="EMBL" id="MFTJ01000039">
    <property type="protein sequence ID" value="OGI64739.1"/>
    <property type="molecule type" value="Genomic_DNA"/>
</dbReference>
<dbReference type="Proteomes" id="UP000178700">
    <property type="component" value="Unassembled WGS sequence"/>
</dbReference>
<reference evidence="1 2" key="1">
    <citation type="journal article" date="2016" name="Nat. Commun.">
        <title>Thousands of microbial genomes shed light on interconnected biogeochemical processes in an aquifer system.</title>
        <authorList>
            <person name="Anantharaman K."/>
            <person name="Brown C.T."/>
            <person name="Hug L.A."/>
            <person name="Sharon I."/>
            <person name="Castelle C.J."/>
            <person name="Probst A.J."/>
            <person name="Thomas B.C."/>
            <person name="Singh A."/>
            <person name="Wilkins M.J."/>
            <person name="Karaoz U."/>
            <person name="Brodie E.L."/>
            <person name="Williams K.H."/>
            <person name="Hubbard S.S."/>
            <person name="Banfield J.F."/>
        </authorList>
    </citation>
    <scope>NUCLEOTIDE SEQUENCE [LARGE SCALE GENOMIC DNA]</scope>
</reference>